<dbReference type="Proteomes" id="UP001054857">
    <property type="component" value="Unassembled WGS sequence"/>
</dbReference>
<dbReference type="PANTHER" id="PTHR11661">
    <property type="entry name" value="60S RIBOSOMAL PROTEIN L12"/>
    <property type="match status" value="1"/>
</dbReference>
<comment type="similarity">
    <text evidence="1 9">Belongs to the universal ribosomal protein uL11 family.</text>
</comment>
<keyword evidence="2" id="KW-0699">rRNA-binding</keyword>
<evidence type="ECO:0000256" key="4">
    <source>
        <dbReference type="ARBA" id="ARBA00022980"/>
    </source>
</evidence>
<evidence type="ECO:0000256" key="9">
    <source>
        <dbReference type="RuleBase" id="RU003978"/>
    </source>
</evidence>
<gene>
    <name evidence="12" type="ORF">Agub_g5631</name>
</gene>
<protein>
    <recommendedName>
        <fullName evidence="7">Large ribosomal subunit protein uL11c</fullName>
    </recommendedName>
    <alternativeName>
        <fullName evidence="6">50S ribosomal protein L11, chloroplastic</fullName>
    </alternativeName>
    <alternativeName>
        <fullName evidence="8">CL11</fullName>
    </alternativeName>
</protein>
<evidence type="ECO:0000256" key="1">
    <source>
        <dbReference type="ARBA" id="ARBA00010537"/>
    </source>
</evidence>
<dbReference type="Gene3D" id="1.10.10.250">
    <property type="entry name" value="Ribosomal protein L11, C-terminal domain"/>
    <property type="match status" value="1"/>
</dbReference>
<dbReference type="CDD" id="cd00349">
    <property type="entry name" value="Ribosomal_L11"/>
    <property type="match status" value="1"/>
</dbReference>
<evidence type="ECO:0000313" key="13">
    <source>
        <dbReference type="Proteomes" id="UP001054857"/>
    </source>
</evidence>
<keyword evidence="3" id="KW-0694">RNA-binding</keyword>
<dbReference type="Gene3D" id="3.30.1550.10">
    <property type="entry name" value="Ribosomal protein L11/L12, N-terminal domain"/>
    <property type="match status" value="1"/>
</dbReference>
<keyword evidence="13" id="KW-1185">Reference proteome</keyword>
<reference evidence="12 13" key="1">
    <citation type="journal article" date="2021" name="Sci. Rep.">
        <title>Genome sequencing of the multicellular alga Astrephomene provides insights into convergent evolution of germ-soma differentiation.</title>
        <authorList>
            <person name="Yamashita S."/>
            <person name="Yamamoto K."/>
            <person name="Matsuzaki R."/>
            <person name="Suzuki S."/>
            <person name="Yamaguchi H."/>
            <person name="Hirooka S."/>
            <person name="Minakuchi Y."/>
            <person name="Miyagishima S."/>
            <person name="Kawachi M."/>
            <person name="Toyoda A."/>
            <person name="Nozaki H."/>
        </authorList>
    </citation>
    <scope>NUCLEOTIDE SEQUENCE [LARGE SCALE GENOMIC DNA]</scope>
    <source>
        <strain evidence="12 13">NIES-4017</strain>
    </source>
</reference>
<dbReference type="EMBL" id="BMAR01000007">
    <property type="protein sequence ID" value="GFR44399.1"/>
    <property type="molecule type" value="Genomic_DNA"/>
</dbReference>
<dbReference type="PROSITE" id="PS00359">
    <property type="entry name" value="RIBOSOMAL_L11"/>
    <property type="match status" value="1"/>
</dbReference>
<dbReference type="GO" id="GO:0015934">
    <property type="term" value="C:large ribosomal subunit"/>
    <property type="evidence" value="ECO:0007669"/>
    <property type="project" value="TreeGrafter"/>
</dbReference>
<keyword evidence="5 9" id="KW-0687">Ribonucleoprotein</keyword>
<sequence>MAAAMPVSGSGVRLPTRTLSAASTSRMAFGFPSVSRTPTRSVTTMAAKVTGKIKLALPAGKANPAPPVGPALGSKGVNIMAFCKQYNAETAKMIGDIIPVEITVYEDRSFTFILKTPPASILLKKAAGIERGAGKPNKEVLGQVTRKQVAEIAAKKLPDTNATQLESVARMIEGTAKNMGIKVVD</sequence>
<accession>A0AAD3DM44</accession>
<comment type="caution">
    <text evidence="12">The sequence shown here is derived from an EMBL/GenBank/DDBJ whole genome shotgun (WGS) entry which is preliminary data.</text>
</comment>
<dbReference type="GO" id="GO:0006412">
    <property type="term" value="P:translation"/>
    <property type="evidence" value="ECO:0007669"/>
    <property type="project" value="InterPro"/>
</dbReference>
<keyword evidence="4 9" id="KW-0689">Ribosomal protein</keyword>
<feature type="domain" description="Large ribosomal subunit protein uL11 N-terminal" evidence="11">
    <location>
        <begin position="53"/>
        <end position="110"/>
    </location>
</feature>
<dbReference type="SUPFAM" id="SSF46906">
    <property type="entry name" value="Ribosomal protein L11, C-terminal domain"/>
    <property type="match status" value="1"/>
</dbReference>
<dbReference type="Pfam" id="PF00298">
    <property type="entry name" value="Ribosomal_L11"/>
    <property type="match status" value="1"/>
</dbReference>
<feature type="domain" description="Large ribosomal subunit protein uL11 C-terminal" evidence="10">
    <location>
        <begin position="115"/>
        <end position="183"/>
    </location>
</feature>
<dbReference type="GO" id="GO:0003735">
    <property type="term" value="F:structural constituent of ribosome"/>
    <property type="evidence" value="ECO:0007669"/>
    <property type="project" value="InterPro"/>
</dbReference>
<evidence type="ECO:0000259" key="10">
    <source>
        <dbReference type="Pfam" id="PF00298"/>
    </source>
</evidence>
<dbReference type="InterPro" id="IPR020784">
    <property type="entry name" value="Ribosomal_uL11_N"/>
</dbReference>
<evidence type="ECO:0000313" key="12">
    <source>
        <dbReference type="EMBL" id="GFR44399.1"/>
    </source>
</evidence>
<dbReference type="HAMAP" id="MF_00736">
    <property type="entry name" value="Ribosomal_uL11"/>
    <property type="match status" value="1"/>
</dbReference>
<dbReference type="InterPro" id="IPR000911">
    <property type="entry name" value="Ribosomal_uL11"/>
</dbReference>
<evidence type="ECO:0000256" key="6">
    <source>
        <dbReference type="ARBA" id="ARBA00035540"/>
    </source>
</evidence>
<evidence type="ECO:0000259" key="11">
    <source>
        <dbReference type="Pfam" id="PF03946"/>
    </source>
</evidence>
<evidence type="ECO:0000256" key="7">
    <source>
        <dbReference type="ARBA" id="ARBA00068991"/>
    </source>
</evidence>
<dbReference type="NCBIfam" id="TIGR01632">
    <property type="entry name" value="L11_bact"/>
    <property type="match status" value="1"/>
</dbReference>
<dbReference type="Pfam" id="PF03946">
    <property type="entry name" value="Ribosomal_L11_N"/>
    <property type="match status" value="1"/>
</dbReference>
<dbReference type="GO" id="GO:0070180">
    <property type="term" value="F:large ribosomal subunit rRNA binding"/>
    <property type="evidence" value="ECO:0007669"/>
    <property type="project" value="TreeGrafter"/>
</dbReference>
<evidence type="ECO:0000256" key="5">
    <source>
        <dbReference type="ARBA" id="ARBA00023274"/>
    </source>
</evidence>
<proteinExistence type="inferred from homology"/>
<dbReference type="InterPro" id="IPR020785">
    <property type="entry name" value="Ribosomal_uL11_CS"/>
</dbReference>
<evidence type="ECO:0000256" key="2">
    <source>
        <dbReference type="ARBA" id="ARBA00022730"/>
    </source>
</evidence>
<name>A0AAD3DM44_9CHLO</name>
<dbReference type="SUPFAM" id="SSF54747">
    <property type="entry name" value="Ribosomal L11/L12e N-terminal domain"/>
    <property type="match status" value="1"/>
</dbReference>
<dbReference type="AlphaFoldDB" id="A0AAD3DM44"/>
<organism evidence="12 13">
    <name type="scientific">Astrephomene gubernaculifera</name>
    <dbReference type="NCBI Taxonomy" id="47775"/>
    <lineage>
        <taxon>Eukaryota</taxon>
        <taxon>Viridiplantae</taxon>
        <taxon>Chlorophyta</taxon>
        <taxon>core chlorophytes</taxon>
        <taxon>Chlorophyceae</taxon>
        <taxon>CS clade</taxon>
        <taxon>Chlamydomonadales</taxon>
        <taxon>Astrephomenaceae</taxon>
        <taxon>Astrephomene</taxon>
    </lineage>
</organism>
<dbReference type="InterPro" id="IPR006519">
    <property type="entry name" value="Ribosomal_uL11_bac-typ"/>
</dbReference>
<evidence type="ECO:0000256" key="8">
    <source>
        <dbReference type="ARBA" id="ARBA00082752"/>
    </source>
</evidence>
<dbReference type="FunFam" id="1.10.10.250:FF:000001">
    <property type="entry name" value="50S ribosomal protein L11"/>
    <property type="match status" value="1"/>
</dbReference>
<dbReference type="SMART" id="SM00649">
    <property type="entry name" value="RL11"/>
    <property type="match status" value="1"/>
</dbReference>
<dbReference type="InterPro" id="IPR036796">
    <property type="entry name" value="Ribosomal_uL11_N_sf"/>
</dbReference>
<evidence type="ECO:0000256" key="3">
    <source>
        <dbReference type="ARBA" id="ARBA00022884"/>
    </source>
</evidence>
<dbReference type="InterPro" id="IPR036769">
    <property type="entry name" value="Ribosomal_uL11_C_sf"/>
</dbReference>
<dbReference type="InterPro" id="IPR020783">
    <property type="entry name" value="Ribosomal_uL11_C"/>
</dbReference>
<dbReference type="PANTHER" id="PTHR11661:SF1">
    <property type="entry name" value="LARGE RIBOSOMAL SUBUNIT PROTEIN UL11M"/>
    <property type="match status" value="1"/>
</dbReference>
<dbReference type="FunFam" id="3.30.1550.10:FF:000001">
    <property type="entry name" value="50S ribosomal protein L11"/>
    <property type="match status" value="1"/>
</dbReference>